<gene>
    <name evidence="2" type="ORF">VA613_02570</name>
</gene>
<dbReference type="PANTHER" id="PTHR40688:SF2">
    <property type="entry name" value="RIBBON-HELIX-HELIX PROTEIN COPG DOMAIN-CONTAINING PROTEIN"/>
    <property type="match status" value="1"/>
</dbReference>
<proteinExistence type="predicted"/>
<evidence type="ECO:0000313" key="2">
    <source>
        <dbReference type="EMBL" id="WRS39772.1"/>
    </source>
</evidence>
<dbReference type="RefSeq" id="WP_324780302.1">
    <property type="nucleotide sequence ID" value="NZ_CP141769.1"/>
</dbReference>
<dbReference type="InterPro" id="IPR052991">
    <property type="entry name" value="Non-func_TypeII_TA_Antitoxin"/>
</dbReference>
<dbReference type="CDD" id="cd22233">
    <property type="entry name" value="RHH_CopAso-like"/>
    <property type="match status" value="1"/>
</dbReference>
<feature type="domain" description="Ribbon-helix-helix protein CopG" evidence="1">
    <location>
        <begin position="5"/>
        <end position="44"/>
    </location>
</feature>
<dbReference type="Pfam" id="PF01402">
    <property type="entry name" value="RHH_1"/>
    <property type="match status" value="1"/>
</dbReference>
<dbReference type="PANTHER" id="PTHR40688">
    <property type="match status" value="1"/>
</dbReference>
<dbReference type="InterPro" id="IPR010985">
    <property type="entry name" value="Ribbon_hlx_hlx"/>
</dbReference>
<evidence type="ECO:0000313" key="3">
    <source>
        <dbReference type="Proteomes" id="UP001334732"/>
    </source>
</evidence>
<protein>
    <submittedName>
        <fullName evidence="2">Ribbon-helix-helix domain-containing protein</fullName>
    </submittedName>
</protein>
<dbReference type="InterPro" id="IPR002145">
    <property type="entry name" value="CopG"/>
</dbReference>
<accession>A0ABZ1CKH8</accession>
<reference evidence="2 3" key="1">
    <citation type="submission" date="2023-12" db="EMBL/GenBank/DDBJ databases">
        <title>Thiobacillus sedimentum sp. nov., a chemolithoautotrophic sulfur-oxidizing bacterium isolated from freshwater sediment.</title>
        <authorList>
            <person name="Luo J."/>
            <person name="Dai C."/>
        </authorList>
    </citation>
    <scope>NUCLEOTIDE SEQUENCE [LARGE SCALE GENOMIC DNA]</scope>
    <source>
        <strain evidence="2 3">SCUT-2</strain>
    </source>
</reference>
<dbReference type="SUPFAM" id="SSF47598">
    <property type="entry name" value="Ribbon-helix-helix"/>
    <property type="match status" value="1"/>
</dbReference>
<evidence type="ECO:0000259" key="1">
    <source>
        <dbReference type="Pfam" id="PF01402"/>
    </source>
</evidence>
<name>A0ABZ1CKH8_9PROT</name>
<keyword evidence="3" id="KW-1185">Reference proteome</keyword>
<dbReference type="EMBL" id="CP141769">
    <property type="protein sequence ID" value="WRS39772.1"/>
    <property type="molecule type" value="Genomic_DNA"/>
</dbReference>
<dbReference type="Proteomes" id="UP001334732">
    <property type="component" value="Chromosome"/>
</dbReference>
<organism evidence="2 3">
    <name type="scientific">Thiobacillus sedimenti</name>
    <dbReference type="NCBI Taxonomy" id="3110231"/>
    <lineage>
        <taxon>Bacteria</taxon>
        <taxon>Pseudomonadati</taxon>
        <taxon>Pseudomonadota</taxon>
        <taxon>Betaproteobacteria</taxon>
        <taxon>Nitrosomonadales</taxon>
        <taxon>Thiobacillaceae</taxon>
        <taxon>Thiobacillus</taxon>
    </lineage>
</organism>
<sequence>MATAVLTLRVPEEIKAKLDKLAQATHRSRSFLAEEAIARYIDLEAWQIGEIEQAIREADNGDFASASELADLLKKHAG</sequence>